<feature type="transmembrane region" description="Helical" evidence="1">
    <location>
        <begin position="33"/>
        <end position="57"/>
    </location>
</feature>
<dbReference type="Gene3D" id="3.40.50.1820">
    <property type="entry name" value="alpha/beta hydrolase"/>
    <property type="match status" value="1"/>
</dbReference>
<dbReference type="OrthoDB" id="2152029at2759"/>
<dbReference type="Pfam" id="PF10340">
    <property type="entry name" value="Say1_Mug180"/>
    <property type="match status" value="1"/>
</dbReference>
<dbReference type="HOGENOM" id="CLU_053543_0_0_1"/>
<dbReference type="SUPFAM" id="SSF53474">
    <property type="entry name" value="alpha/beta-Hydrolases"/>
    <property type="match status" value="1"/>
</dbReference>
<dbReference type="OMA" id="IMISLRA"/>
<keyword evidence="1" id="KW-0812">Transmembrane</keyword>
<dbReference type="GeneID" id="3642318"/>
<evidence type="ECO:0000256" key="1">
    <source>
        <dbReference type="SAM" id="Phobius"/>
    </source>
</evidence>
<name>Q5A2U7_CANAL</name>
<organism evidence="3 4">
    <name type="scientific">Candida albicans (strain SC5314 / ATCC MYA-2876)</name>
    <name type="common">Yeast</name>
    <dbReference type="NCBI Taxonomy" id="237561"/>
    <lineage>
        <taxon>Eukaryota</taxon>
        <taxon>Fungi</taxon>
        <taxon>Dikarya</taxon>
        <taxon>Ascomycota</taxon>
        <taxon>Saccharomycotina</taxon>
        <taxon>Pichiomycetes</taxon>
        <taxon>Debaryomycetaceae</taxon>
        <taxon>Candida/Lodderomyces clade</taxon>
        <taxon>Candida</taxon>
    </lineage>
</organism>
<dbReference type="ESTHER" id="canal-q5a2u7">
    <property type="family name" value="Steryl_acetyl_hydrolase"/>
</dbReference>
<protein>
    <submittedName>
        <fullName evidence="3">Steryl deacetylase</fullName>
    </submittedName>
</protein>
<dbReference type="InterPro" id="IPR029058">
    <property type="entry name" value="AB_hydrolase_fold"/>
</dbReference>
<dbReference type="EMBL" id="CP017624">
    <property type="protein sequence ID" value="AOW27811.1"/>
    <property type="molecule type" value="Genomic_DNA"/>
</dbReference>
<keyword evidence="1" id="KW-0472">Membrane</keyword>
<dbReference type="KEGG" id="cal:CAALFM_C208170WA"/>
<dbReference type="Proteomes" id="UP000000559">
    <property type="component" value="Chromosome 2"/>
</dbReference>
<reference evidence="3 4" key="3">
    <citation type="journal article" date="2013" name="Genome Biol.">
        <title>Assembly of a phased diploid Candida albicans genome facilitates allele-specific measurements and provides a simple model for repeat and indel structure.</title>
        <authorList>
            <person name="Muzzey D."/>
            <person name="Schwartz K."/>
            <person name="Weissman J.S."/>
            <person name="Sherlock G."/>
        </authorList>
    </citation>
    <scope>NUCLEOTIDE SEQUENCE [LARGE SCALE GENOMIC DNA]</scope>
    <source>
        <strain evidence="4">SC5314 / ATCC MYA-2876</strain>
    </source>
</reference>
<keyword evidence="1" id="KW-1133">Transmembrane helix</keyword>
<keyword evidence="4" id="KW-1185">Reference proteome</keyword>
<dbReference type="SMR" id="Q5A2U7"/>
<dbReference type="InterPro" id="IPR019436">
    <property type="entry name" value="Say1-like"/>
</dbReference>
<reference evidence="3 4" key="1">
    <citation type="journal article" date="2004" name="Proc. Natl. Acad. Sci. U.S.A.">
        <title>The diploid genome sequence of Candida albicans.</title>
        <authorList>
            <person name="Jones T."/>
            <person name="Federspiel N.A."/>
            <person name="Chibana H."/>
            <person name="Dungan J."/>
            <person name="Kalman S."/>
            <person name="Magee B.B."/>
            <person name="Newport G."/>
            <person name="Thorstenson Y.R."/>
            <person name="Agabian N."/>
            <person name="Magee P.T."/>
            <person name="Davis R.W."/>
            <person name="Scherer S."/>
        </authorList>
    </citation>
    <scope>NUCLEOTIDE SEQUENCE [LARGE SCALE GENOMIC DNA]</scope>
    <source>
        <strain evidence="4">SC5314 / ATCC MYA-2876</strain>
    </source>
</reference>
<reference evidence="3 4" key="2">
    <citation type="journal article" date="2007" name="Genome Biol.">
        <title>Assembly of the Candida albicans genome into sixteen supercontigs aligned on the eight chromosomes.</title>
        <authorList>
            <person name="van het Hoog M."/>
            <person name="Rast T.J."/>
            <person name="Martchenko M."/>
            <person name="Grindle S."/>
            <person name="Dignard D."/>
            <person name="Hogues H."/>
            <person name="Cuomo C."/>
            <person name="Berriman M."/>
            <person name="Scherer S."/>
            <person name="Magee B.B."/>
            <person name="Whiteway M."/>
            <person name="Chibana H."/>
            <person name="Nantel A."/>
            <person name="Magee P.T."/>
        </authorList>
    </citation>
    <scope>GENOME REANNOTATION</scope>
    <source>
        <strain evidence="4">SC5314 / ATCC MYA-2876</strain>
    </source>
</reference>
<sequence length="447" mass="50769">MGHLEYKLIEICLQFQYQLIKTSIEFIKTLSTLFIMISLRAVIALILLPLNLLFVLIKYPFFGGVNPIYKNDLVNSLKLTVYQALINFPLDDVHIFSIISAEFVINKAVGKLYPGLTSKLPNYGKKFDKQSFWLVEKPNRKPDDPVLIYLHGGGYFLGLVPQQIESLVTTYHLLDPVKRENLSILVLDYNLTCQGYPIPHQLSQLVETYTNLVKEGGKNFLLMGDSAGGNLAITFTQYLRLSNSSNLPYPKSSILISPWVKLIAETYQNTPGHSYYNYSSGDVTQYDTLSGAEVYQHILGTETKLNSLTVSPGNCPYDSKDWQDIPTYNQPGHSVFVLAGEHETFRDDILEWSKYALNYPLDELDFQDSNGEFNPKVHKYIRNDENSAYIDVTIVPWGAHDFLFFEHTLIGKLKSEPSLKLQSINKRKYFGTTSVVNFLNTVLPGEN</sequence>
<dbReference type="RefSeq" id="XP_716009.1">
    <property type="nucleotide sequence ID" value="XM_710916.1"/>
</dbReference>
<dbReference type="PANTHER" id="PTHR36169:SF1">
    <property type="entry name" value="ACETATE KINASE EUTQ"/>
    <property type="match status" value="1"/>
</dbReference>
<dbReference type="AlphaFoldDB" id="Q5A2U7"/>
<evidence type="ECO:0000313" key="3">
    <source>
        <dbReference type="EMBL" id="AOW27811.1"/>
    </source>
</evidence>
<accession>Q5A2U7</accession>
<dbReference type="InParanoid" id="Q5A2U7"/>
<proteinExistence type="predicted"/>
<dbReference type="InterPro" id="IPR010424">
    <property type="entry name" value="EutQ"/>
</dbReference>
<gene>
    <name evidence="3" type="ordered locus">CAALFM_C208170WA</name>
    <name evidence="2" type="ordered locus">orf19.9714</name>
</gene>
<dbReference type="VEuPathDB" id="FungiDB:C2_08170W_A"/>
<dbReference type="PANTHER" id="PTHR36169">
    <property type="entry name" value="ETHANOLAMINE UTILIZATION PROTEIN EUTQ"/>
    <property type="match status" value="1"/>
</dbReference>
<evidence type="ECO:0000313" key="4">
    <source>
        <dbReference type="Proteomes" id="UP000000559"/>
    </source>
</evidence>
<dbReference type="eggNOG" id="KOG1515">
    <property type="taxonomic scope" value="Eukaryota"/>
</dbReference>
<dbReference type="CGD" id="CAL0000190525">
    <property type="gene designation" value="orf19.9714"/>
</dbReference>
<evidence type="ECO:0000313" key="2">
    <source>
        <dbReference type="CGD" id="CAL0000190525"/>
    </source>
</evidence>